<evidence type="ECO:0000256" key="1">
    <source>
        <dbReference type="ARBA" id="ARBA00004308"/>
    </source>
</evidence>
<dbReference type="Gene3D" id="1.25.40.270">
    <property type="entry name" value="Vacuolar protein sorting-associated protein vta1"/>
    <property type="match status" value="1"/>
</dbReference>
<keyword evidence="5" id="KW-1185">Reference proteome</keyword>
<name>A0A8K0KDJ1_LADFU</name>
<dbReference type="InterPro" id="IPR039431">
    <property type="entry name" value="Vta1/CALS_N"/>
</dbReference>
<comment type="caution">
    <text evidence="4">The sequence shown here is derived from an EMBL/GenBank/DDBJ whole genome shotgun (WGS) entry which is preliminary data.</text>
</comment>
<evidence type="ECO:0000313" key="5">
    <source>
        <dbReference type="Proteomes" id="UP000792457"/>
    </source>
</evidence>
<dbReference type="GO" id="GO:0005771">
    <property type="term" value="C:multivesicular body"/>
    <property type="evidence" value="ECO:0007669"/>
    <property type="project" value="TreeGrafter"/>
</dbReference>
<keyword evidence="2" id="KW-0472">Membrane</keyword>
<dbReference type="InterPro" id="IPR044538">
    <property type="entry name" value="Vta1-like"/>
</dbReference>
<evidence type="ECO:0000313" key="4">
    <source>
        <dbReference type="EMBL" id="KAG8232106.1"/>
    </source>
</evidence>
<dbReference type="GO" id="GO:0032511">
    <property type="term" value="P:late endosome to vacuole transport via multivesicular body sorting pathway"/>
    <property type="evidence" value="ECO:0007669"/>
    <property type="project" value="InterPro"/>
</dbReference>
<dbReference type="Proteomes" id="UP000792457">
    <property type="component" value="Unassembled WGS sequence"/>
</dbReference>
<protein>
    <recommendedName>
        <fullName evidence="3">Vta1/callose synthase N-terminal domain-containing protein</fullName>
    </recommendedName>
</protein>
<sequence length="150" mass="17218">MSYQFPPCPASLKPIAHYLKTATEHDGRDVVVSYWCRVYALETALRIDRKSDEARKLLTSLMDWLETQKAEHKDNEAIMSSVPGQAHIENYALKLFLWADSQDRGGIFNKNVVKAFYSCGMLYDVLNTFGELSEEAMQNQMKMSQMNLKI</sequence>
<dbReference type="PANTHER" id="PTHR46009:SF1">
    <property type="entry name" value="VACUOLAR PROTEIN SORTING-ASSOCIATED PROTEIN VTA1 HOMOLOG"/>
    <property type="match status" value="1"/>
</dbReference>
<evidence type="ECO:0000256" key="2">
    <source>
        <dbReference type="ARBA" id="ARBA00023136"/>
    </source>
</evidence>
<dbReference type="EMBL" id="KZ308593">
    <property type="protein sequence ID" value="KAG8232106.1"/>
    <property type="molecule type" value="Genomic_DNA"/>
</dbReference>
<feature type="domain" description="Vta1/callose synthase N-terminal" evidence="3">
    <location>
        <begin position="15"/>
        <end position="140"/>
    </location>
</feature>
<reference evidence="4" key="1">
    <citation type="submission" date="2013-04" db="EMBL/GenBank/DDBJ databases">
        <authorList>
            <person name="Qu J."/>
            <person name="Murali S.C."/>
            <person name="Bandaranaike D."/>
            <person name="Bellair M."/>
            <person name="Blankenburg K."/>
            <person name="Chao H."/>
            <person name="Dinh H."/>
            <person name="Doddapaneni H."/>
            <person name="Downs B."/>
            <person name="Dugan-Rocha S."/>
            <person name="Elkadiri S."/>
            <person name="Gnanaolivu R.D."/>
            <person name="Hernandez B."/>
            <person name="Javaid M."/>
            <person name="Jayaseelan J.C."/>
            <person name="Lee S."/>
            <person name="Li M."/>
            <person name="Ming W."/>
            <person name="Munidasa M."/>
            <person name="Muniz J."/>
            <person name="Nguyen L."/>
            <person name="Ongeri F."/>
            <person name="Osuji N."/>
            <person name="Pu L.-L."/>
            <person name="Puazo M."/>
            <person name="Qu C."/>
            <person name="Quiroz J."/>
            <person name="Raj R."/>
            <person name="Weissenberger G."/>
            <person name="Xin Y."/>
            <person name="Zou X."/>
            <person name="Han Y."/>
            <person name="Richards S."/>
            <person name="Worley K."/>
            <person name="Muzny D."/>
            <person name="Gibbs R."/>
        </authorList>
    </citation>
    <scope>NUCLEOTIDE SEQUENCE</scope>
    <source>
        <strain evidence="4">Sampled in the wild</strain>
    </source>
</reference>
<dbReference type="PANTHER" id="PTHR46009">
    <property type="entry name" value="VACUOLAR PROTEIN SORTING-ASSOCIATED PROTEIN VTA1 HOMOLOG"/>
    <property type="match status" value="1"/>
</dbReference>
<comment type="subcellular location">
    <subcellularLocation>
        <location evidence="1">Endomembrane system</location>
    </subcellularLocation>
</comment>
<organism evidence="4 5">
    <name type="scientific">Ladona fulva</name>
    <name type="common">Scarce chaser dragonfly</name>
    <name type="synonym">Libellula fulva</name>
    <dbReference type="NCBI Taxonomy" id="123851"/>
    <lineage>
        <taxon>Eukaryota</taxon>
        <taxon>Metazoa</taxon>
        <taxon>Ecdysozoa</taxon>
        <taxon>Arthropoda</taxon>
        <taxon>Hexapoda</taxon>
        <taxon>Insecta</taxon>
        <taxon>Pterygota</taxon>
        <taxon>Palaeoptera</taxon>
        <taxon>Odonata</taxon>
        <taxon>Epiprocta</taxon>
        <taxon>Anisoptera</taxon>
        <taxon>Libelluloidea</taxon>
        <taxon>Libellulidae</taxon>
        <taxon>Ladona</taxon>
    </lineage>
</organism>
<evidence type="ECO:0000259" key="3">
    <source>
        <dbReference type="Pfam" id="PF04652"/>
    </source>
</evidence>
<dbReference type="AlphaFoldDB" id="A0A8K0KDJ1"/>
<dbReference type="Pfam" id="PF04652">
    <property type="entry name" value="Vta1"/>
    <property type="match status" value="1"/>
</dbReference>
<proteinExistence type="predicted"/>
<accession>A0A8K0KDJ1</accession>
<gene>
    <name evidence="4" type="ORF">J437_LFUL012304</name>
</gene>
<dbReference type="InterPro" id="IPR023175">
    <property type="entry name" value="Vta1/CALS_N_sf"/>
</dbReference>
<dbReference type="OrthoDB" id="391137at2759"/>
<reference evidence="4" key="2">
    <citation type="submission" date="2017-10" db="EMBL/GenBank/DDBJ databases">
        <title>Ladona fulva Genome sequencing and assembly.</title>
        <authorList>
            <person name="Murali S."/>
            <person name="Richards S."/>
            <person name="Bandaranaike D."/>
            <person name="Bellair M."/>
            <person name="Blankenburg K."/>
            <person name="Chao H."/>
            <person name="Dinh H."/>
            <person name="Doddapaneni H."/>
            <person name="Dugan-Rocha S."/>
            <person name="Elkadiri S."/>
            <person name="Gnanaolivu R."/>
            <person name="Hernandez B."/>
            <person name="Skinner E."/>
            <person name="Javaid M."/>
            <person name="Lee S."/>
            <person name="Li M."/>
            <person name="Ming W."/>
            <person name="Munidasa M."/>
            <person name="Muniz J."/>
            <person name="Nguyen L."/>
            <person name="Hughes D."/>
            <person name="Osuji N."/>
            <person name="Pu L.-L."/>
            <person name="Puazo M."/>
            <person name="Qu C."/>
            <person name="Quiroz J."/>
            <person name="Raj R."/>
            <person name="Weissenberger G."/>
            <person name="Xin Y."/>
            <person name="Zou X."/>
            <person name="Han Y."/>
            <person name="Worley K."/>
            <person name="Muzny D."/>
            <person name="Gibbs R."/>
        </authorList>
    </citation>
    <scope>NUCLEOTIDE SEQUENCE</scope>
    <source>
        <strain evidence="4">Sampled in the wild</strain>
    </source>
</reference>